<sequence>MVQKVSILTDFKTGIGDFYVTSMEVIYLAHKLREFGFTPILYLNGSYENKYIGHIQFNEIYSGIGFEPFENIYDVNVCSLYLSEFEGLPLKKKGDHFLVFSNHHDLPEITIPYFRAYRGERINFPYTLPLFVDEVYKREEEFLKNKPEFDFIHFRTRNAINGISAPSLGDATYKESHDCTRVVTQKIYEAVAKSPKKLYIGSNDGFFIDKMKELPNVFYYKFKNIDLFTNDYDYYKIKKEEVSHDIYLDRLYDNLAEFTSLSKAQHYYIFASMPWISNFIAYGLSHNTNNFTLSQIDEDGNLRIK</sequence>
<dbReference type="AlphaFoldDB" id="A0A6C0M351"/>
<dbReference type="EMBL" id="MN740633">
    <property type="protein sequence ID" value="QHU36254.1"/>
    <property type="molecule type" value="Genomic_DNA"/>
</dbReference>
<proteinExistence type="predicted"/>
<accession>A0A6C0M351</accession>
<name>A0A6C0M351_9ZZZZ</name>
<organism evidence="1">
    <name type="scientific">viral metagenome</name>
    <dbReference type="NCBI Taxonomy" id="1070528"/>
    <lineage>
        <taxon>unclassified sequences</taxon>
        <taxon>metagenomes</taxon>
        <taxon>organismal metagenomes</taxon>
    </lineage>
</organism>
<reference evidence="1" key="1">
    <citation type="journal article" date="2020" name="Nature">
        <title>Giant virus diversity and host interactions through global metagenomics.</title>
        <authorList>
            <person name="Schulz F."/>
            <person name="Roux S."/>
            <person name="Paez-Espino D."/>
            <person name="Jungbluth S."/>
            <person name="Walsh D.A."/>
            <person name="Denef V.J."/>
            <person name="McMahon K.D."/>
            <person name="Konstantinidis K.T."/>
            <person name="Eloe-Fadrosh E.A."/>
            <person name="Kyrpides N.C."/>
            <person name="Woyke T."/>
        </authorList>
    </citation>
    <scope>NUCLEOTIDE SEQUENCE</scope>
    <source>
        <strain evidence="1">GVMAG-S-1035124-57</strain>
    </source>
</reference>
<protein>
    <submittedName>
        <fullName evidence="1">Uncharacterized protein</fullName>
    </submittedName>
</protein>
<evidence type="ECO:0000313" key="1">
    <source>
        <dbReference type="EMBL" id="QHU36254.1"/>
    </source>
</evidence>